<sequence length="178" mass="20469">MKPDVAFLISSEEAEHISQIPKDFTTHERWFVPEDETETWVSLTFLEGLRSIGRDPEILQASEELPVFCGPASPIDTVEHGDELTARALSLIPEAVGVVYVSWEYQREFAMEFMTWMERFFCYSQKDGLPLTWLILSDPSGQRDDTGRDVARWAHVALYSRDDSFEVWLEGLGFNLDE</sequence>
<dbReference type="EMBL" id="JARFPK010000009">
    <property type="protein sequence ID" value="MDF0590193.1"/>
    <property type="molecule type" value="Genomic_DNA"/>
</dbReference>
<keyword evidence="2" id="KW-1185">Reference proteome</keyword>
<proteinExistence type="predicted"/>
<name>A0ABT5X664_9EURY</name>
<evidence type="ECO:0000313" key="1">
    <source>
        <dbReference type="EMBL" id="MDF0590193.1"/>
    </source>
</evidence>
<protein>
    <recommendedName>
        <fullName evidence="3">DUF835 domain-containing protein</fullName>
    </recommendedName>
</protein>
<reference evidence="1 2" key="1">
    <citation type="submission" date="2023-03" db="EMBL/GenBank/DDBJ databases">
        <title>WGS of Methanotrichaceae archaeon Mx.</title>
        <authorList>
            <person name="Sorokin D.Y."/>
            <person name="Merkel A.Y."/>
        </authorList>
    </citation>
    <scope>NUCLEOTIDE SEQUENCE [LARGE SCALE GENOMIC DNA]</scope>
    <source>
        <strain evidence="1 2">Mx</strain>
    </source>
</reference>
<dbReference type="RefSeq" id="WP_316965949.1">
    <property type="nucleotide sequence ID" value="NZ_JARFPK010000009.1"/>
</dbReference>
<evidence type="ECO:0008006" key="3">
    <source>
        <dbReference type="Google" id="ProtNLM"/>
    </source>
</evidence>
<dbReference type="Proteomes" id="UP001220010">
    <property type="component" value="Unassembled WGS sequence"/>
</dbReference>
<accession>A0ABT5X664</accession>
<evidence type="ECO:0000313" key="2">
    <source>
        <dbReference type="Proteomes" id="UP001220010"/>
    </source>
</evidence>
<organism evidence="1 2">
    <name type="scientific">Candidatus Methanocrinis natronophilus</name>
    <dbReference type="NCBI Taxonomy" id="3033396"/>
    <lineage>
        <taxon>Archaea</taxon>
        <taxon>Methanobacteriati</taxon>
        <taxon>Methanobacteriota</taxon>
        <taxon>Stenosarchaea group</taxon>
        <taxon>Methanomicrobia</taxon>
        <taxon>Methanotrichales</taxon>
        <taxon>Methanotrichaceae</taxon>
        <taxon>Methanocrinis</taxon>
    </lineage>
</organism>
<comment type="caution">
    <text evidence="1">The sequence shown here is derived from an EMBL/GenBank/DDBJ whole genome shotgun (WGS) entry which is preliminary data.</text>
</comment>
<gene>
    <name evidence="1" type="ORF">P0O15_03255</name>
</gene>